<evidence type="ECO:0000256" key="1">
    <source>
        <dbReference type="SAM" id="MobiDB-lite"/>
    </source>
</evidence>
<dbReference type="AlphaFoldDB" id="A0A2G9WSF0"/>
<reference evidence="4 5" key="1">
    <citation type="submission" date="2017-08" db="EMBL/GenBank/DDBJ databases">
        <title>Pleomorphomonas carboxidotrophicus sp. nov., a new mesophilic hydrogenogenic carboxidotroph.</title>
        <authorList>
            <person name="Esquivel-Elizondo S."/>
            <person name="Krajmalnik-Brown R."/>
            <person name="Maldonado J."/>
        </authorList>
    </citation>
    <scope>NUCLEOTIDE SEQUENCE [LARGE SCALE GENOMIC DNA]</scope>
    <source>
        <strain evidence="4 5">SVCO-16</strain>
    </source>
</reference>
<feature type="domain" description="Plasmid replication protein C C-terminal" evidence="3">
    <location>
        <begin position="294"/>
        <end position="392"/>
    </location>
</feature>
<dbReference type="EMBL" id="NQVN01000016">
    <property type="protein sequence ID" value="PIO97623.1"/>
    <property type="molecule type" value="Genomic_DNA"/>
</dbReference>
<proteinExistence type="predicted"/>
<dbReference type="InterPro" id="IPR036390">
    <property type="entry name" value="WH_DNA-bd_sf"/>
</dbReference>
<dbReference type="Proteomes" id="UP000231070">
    <property type="component" value="Unassembled WGS sequence"/>
</dbReference>
<evidence type="ECO:0000259" key="3">
    <source>
        <dbReference type="Pfam" id="PF11800"/>
    </source>
</evidence>
<gene>
    <name evidence="4" type="ORF">CJ014_19360</name>
</gene>
<name>A0A2G9WSF0_9HYPH</name>
<dbReference type="InterPro" id="IPR005090">
    <property type="entry name" value="RepC_N"/>
</dbReference>
<dbReference type="InterPro" id="IPR011991">
    <property type="entry name" value="ArsR-like_HTH"/>
</dbReference>
<protein>
    <submittedName>
        <fullName evidence="4">Uncharacterized protein</fullName>
    </submittedName>
</protein>
<evidence type="ECO:0000259" key="2">
    <source>
        <dbReference type="Pfam" id="PF03428"/>
    </source>
</evidence>
<evidence type="ECO:0000313" key="4">
    <source>
        <dbReference type="EMBL" id="PIO97623.1"/>
    </source>
</evidence>
<dbReference type="RefSeq" id="WP_100082145.1">
    <property type="nucleotide sequence ID" value="NZ_NQVN01000016.1"/>
</dbReference>
<dbReference type="SUPFAM" id="SSF46785">
    <property type="entry name" value="Winged helix' DNA-binding domain"/>
    <property type="match status" value="1"/>
</dbReference>
<sequence>MNHISSAPFGGRLTVAQAVVQATAVACPQEAKASKWAVLRSISDARTRLGVSDRAVAVLHAMLSFVQGDELKVGEVVFPSNATLSARAHGMAAPTLRRHIAQLVERGLIIRRDSPNGKRYARKGDDGTIALAFGFELTPLVVRATELERMAAEMARDRRLLKETREKVTLLRRDIVGTIECLVNEGAAVTLQPVPSAPSRTASLAELEDLAFDLGMLKAEADKALAVLVNSKNPSGNETHSERHIQDSNPQFLESELPQEKVQATGPETKPEMNEPSLTAGQSSHPNAPPRIDLPAVLAACPNLRDWTTGKVRSWEDLVRAAEAVRPALGISPDAWEEAVGSMGESGAAVTVVTILQRAESIASPGGYLRSLSSKARSGQFSPGPIVVSLLRQRAKAQMAYDGYHA</sequence>
<comment type="caution">
    <text evidence="4">The sequence shown here is derived from an EMBL/GenBank/DDBJ whole genome shotgun (WGS) entry which is preliminary data.</text>
</comment>
<dbReference type="InterPro" id="IPR047611">
    <property type="entry name" value="RepABC_RepC"/>
</dbReference>
<dbReference type="GO" id="GO:0006355">
    <property type="term" value="P:regulation of DNA-templated transcription"/>
    <property type="evidence" value="ECO:0007669"/>
    <property type="project" value="UniProtKB-ARBA"/>
</dbReference>
<dbReference type="InterPro" id="IPR021760">
    <property type="entry name" value="RepC_C"/>
</dbReference>
<dbReference type="Pfam" id="PF03428">
    <property type="entry name" value="RP-C"/>
    <property type="match status" value="1"/>
</dbReference>
<feature type="domain" description="Plasmid replication protein C N-terminal" evidence="2">
    <location>
        <begin position="14"/>
        <end position="181"/>
    </location>
</feature>
<dbReference type="NCBIfam" id="NF040974">
    <property type="entry name" value="RepABC_RepC"/>
    <property type="match status" value="1"/>
</dbReference>
<accession>A0A2G9WSF0</accession>
<dbReference type="Gene3D" id="1.10.10.10">
    <property type="entry name" value="Winged helix-like DNA-binding domain superfamily/Winged helix DNA-binding domain"/>
    <property type="match status" value="1"/>
</dbReference>
<feature type="region of interest" description="Disordered" evidence="1">
    <location>
        <begin position="232"/>
        <end position="289"/>
    </location>
</feature>
<dbReference type="Pfam" id="PF11800">
    <property type="entry name" value="RP-C_C"/>
    <property type="match status" value="1"/>
</dbReference>
<evidence type="ECO:0000313" key="5">
    <source>
        <dbReference type="Proteomes" id="UP000231070"/>
    </source>
</evidence>
<dbReference type="OrthoDB" id="7488837at2"/>
<dbReference type="InterPro" id="IPR036388">
    <property type="entry name" value="WH-like_DNA-bd_sf"/>
</dbReference>
<dbReference type="CDD" id="cd00090">
    <property type="entry name" value="HTH_ARSR"/>
    <property type="match status" value="1"/>
</dbReference>
<organism evidence="4 5">
    <name type="scientific">Pleomorphomonas carboxyditropha</name>
    <dbReference type="NCBI Taxonomy" id="2023338"/>
    <lineage>
        <taxon>Bacteria</taxon>
        <taxon>Pseudomonadati</taxon>
        <taxon>Pseudomonadota</taxon>
        <taxon>Alphaproteobacteria</taxon>
        <taxon>Hyphomicrobiales</taxon>
        <taxon>Pleomorphomonadaceae</taxon>
        <taxon>Pleomorphomonas</taxon>
    </lineage>
</organism>
<feature type="compositionally biased region" description="Polar residues" evidence="1">
    <location>
        <begin position="276"/>
        <end position="286"/>
    </location>
</feature>
<dbReference type="NCBIfam" id="NF010396">
    <property type="entry name" value="PRK13824.1"/>
    <property type="match status" value="1"/>
</dbReference>
<keyword evidence="5" id="KW-1185">Reference proteome</keyword>